<reference evidence="1" key="1">
    <citation type="journal article" date="2015" name="Nature">
        <title>Complex archaea that bridge the gap between prokaryotes and eukaryotes.</title>
        <authorList>
            <person name="Spang A."/>
            <person name="Saw J.H."/>
            <person name="Jorgensen S.L."/>
            <person name="Zaremba-Niedzwiedzka K."/>
            <person name="Martijn J."/>
            <person name="Lind A.E."/>
            <person name="van Eijk R."/>
            <person name="Schleper C."/>
            <person name="Guy L."/>
            <person name="Ettema T.J."/>
        </authorList>
    </citation>
    <scope>NUCLEOTIDE SEQUENCE</scope>
</reference>
<accession>A0A0F9LPA8</accession>
<sequence>MIGYLDRINIDPKVLSGKPVFKGTRIPISIVLKMLRDGATFQKILDEYPRLTEEDIKATLDYSVFIVDHPEEEIIDI</sequence>
<comment type="caution">
    <text evidence="1">The sequence shown here is derived from an EMBL/GenBank/DDBJ whole genome shotgun (WGS) entry which is preliminary data.</text>
</comment>
<dbReference type="EMBL" id="LAZR01005822">
    <property type="protein sequence ID" value="KKM96884.1"/>
    <property type="molecule type" value="Genomic_DNA"/>
</dbReference>
<protein>
    <recommendedName>
        <fullName evidence="2">Antitoxin</fullName>
    </recommendedName>
</protein>
<organism evidence="1">
    <name type="scientific">marine sediment metagenome</name>
    <dbReference type="NCBI Taxonomy" id="412755"/>
    <lineage>
        <taxon>unclassified sequences</taxon>
        <taxon>metagenomes</taxon>
        <taxon>ecological metagenomes</taxon>
    </lineage>
</organism>
<dbReference type="InterPro" id="IPR036388">
    <property type="entry name" value="WH-like_DNA-bd_sf"/>
</dbReference>
<dbReference type="Gene3D" id="1.10.10.10">
    <property type="entry name" value="Winged helix-like DNA-binding domain superfamily/Winged helix DNA-binding domain"/>
    <property type="match status" value="1"/>
</dbReference>
<dbReference type="Pfam" id="PF04255">
    <property type="entry name" value="DUF433"/>
    <property type="match status" value="1"/>
</dbReference>
<evidence type="ECO:0008006" key="2">
    <source>
        <dbReference type="Google" id="ProtNLM"/>
    </source>
</evidence>
<dbReference type="PANTHER" id="PTHR34849:SF3">
    <property type="entry name" value="SSR2962 PROTEIN"/>
    <property type="match status" value="1"/>
</dbReference>
<name>A0A0F9LPA8_9ZZZZ</name>
<evidence type="ECO:0000313" key="1">
    <source>
        <dbReference type="EMBL" id="KKM96884.1"/>
    </source>
</evidence>
<dbReference type="SUPFAM" id="SSF46689">
    <property type="entry name" value="Homeodomain-like"/>
    <property type="match status" value="1"/>
</dbReference>
<dbReference type="InterPro" id="IPR009057">
    <property type="entry name" value="Homeodomain-like_sf"/>
</dbReference>
<dbReference type="AlphaFoldDB" id="A0A0F9LPA8"/>
<dbReference type="InterPro" id="IPR007367">
    <property type="entry name" value="DUF433"/>
</dbReference>
<gene>
    <name evidence="1" type="ORF">LCGC14_1173680</name>
</gene>
<dbReference type="PANTHER" id="PTHR34849">
    <property type="entry name" value="SSL5025 PROTEIN"/>
    <property type="match status" value="1"/>
</dbReference>
<proteinExistence type="predicted"/>